<gene>
    <name evidence="1" type="ORF">SpAn4DRAFT_5199</name>
</gene>
<sequence length="58" mass="6883">MQSFFCEVLKEQTFIKRHIESRKSNNSGTWLETAWEIRKLLVDKTPTKYVGVFCCRKA</sequence>
<name>A0A0U1L1H9_9FIRM</name>
<dbReference type="AlphaFoldDB" id="A0A0U1L1H9"/>
<dbReference type="EMBL" id="CTRP01000013">
    <property type="protein sequence ID" value="CQR73538.1"/>
    <property type="molecule type" value="Genomic_DNA"/>
</dbReference>
<evidence type="ECO:0000313" key="2">
    <source>
        <dbReference type="Proteomes" id="UP000049855"/>
    </source>
</evidence>
<dbReference type="Proteomes" id="UP000049855">
    <property type="component" value="Unassembled WGS sequence"/>
</dbReference>
<evidence type="ECO:0000313" key="1">
    <source>
        <dbReference type="EMBL" id="CQR73538.1"/>
    </source>
</evidence>
<keyword evidence="2" id="KW-1185">Reference proteome</keyword>
<reference evidence="2" key="1">
    <citation type="submission" date="2015-03" db="EMBL/GenBank/DDBJ databases">
        <authorList>
            <person name="Nijsse Bart"/>
        </authorList>
    </citation>
    <scope>NUCLEOTIDE SEQUENCE [LARGE SCALE GENOMIC DNA]</scope>
</reference>
<protein>
    <submittedName>
        <fullName evidence="1">Uncharacterized protein</fullName>
    </submittedName>
</protein>
<proteinExistence type="predicted"/>
<accession>A0A0U1L1H9</accession>
<organism evidence="1 2">
    <name type="scientific">Sporomusa ovata</name>
    <dbReference type="NCBI Taxonomy" id="2378"/>
    <lineage>
        <taxon>Bacteria</taxon>
        <taxon>Bacillati</taxon>
        <taxon>Bacillota</taxon>
        <taxon>Negativicutes</taxon>
        <taxon>Selenomonadales</taxon>
        <taxon>Sporomusaceae</taxon>
        <taxon>Sporomusa</taxon>
    </lineage>
</organism>